<organism evidence="1 2">
    <name type="scientific">Mycetomoellerius zeteki</name>
    <dbReference type="NCBI Taxonomy" id="64791"/>
    <lineage>
        <taxon>Eukaryota</taxon>
        <taxon>Metazoa</taxon>
        <taxon>Ecdysozoa</taxon>
        <taxon>Arthropoda</taxon>
        <taxon>Hexapoda</taxon>
        <taxon>Insecta</taxon>
        <taxon>Pterygota</taxon>
        <taxon>Neoptera</taxon>
        <taxon>Endopterygota</taxon>
        <taxon>Hymenoptera</taxon>
        <taxon>Apocrita</taxon>
        <taxon>Aculeata</taxon>
        <taxon>Formicoidea</taxon>
        <taxon>Formicidae</taxon>
        <taxon>Myrmicinae</taxon>
        <taxon>Mycetomoellerius</taxon>
    </lineage>
</organism>
<protein>
    <submittedName>
        <fullName evidence="1">Uncharacterized protein</fullName>
    </submittedName>
</protein>
<dbReference type="Proteomes" id="UP000075809">
    <property type="component" value="Unassembled WGS sequence"/>
</dbReference>
<gene>
    <name evidence="1" type="ORF">ALC60_12485</name>
</gene>
<dbReference type="AlphaFoldDB" id="A0A151WKM2"/>
<evidence type="ECO:0000313" key="1">
    <source>
        <dbReference type="EMBL" id="KYQ48429.1"/>
    </source>
</evidence>
<name>A0A151WKM2_9HYME</name>
<dbReference type="EMBL" id="KQ983001">
    <property type="protein sequence ID" value="KYQ48429.1"/>
    <property type="molecule type" value="Genomic_DNA"/>
</dbReference>
<accession>A0A151WKM2</accession>
<sequence length="200" mass="23447">MEGKYFFPTSIKVNQLCTFVMHCDAINILCDTLARQIRRPHYVPPLEKTRHRFRKFLPFLQHINSLRTTSDLSDWEVGHRKDVRAQSETENFHGHGPDLVTRYHVYRVLCRESGIDYKKETGYRIKAIPRFAVENTYILCVPCRNHRGKKMRFVIDLESVPARTLPLSWDKREPHVENNRETIVADNKQPGTWRAGATSV</sequence>
<evidence type="ECO:0000313" key="2">
    <source>
        <dbReference type="Proteomes" id="UP000075809"/>
    </source>
</evidence>
<reference evidence="1 2" key="1">
    <citation type="submission" date="2015-09" db="EMBL/GenBank/DDBJ databases">
        <title>Trachymyrmex zeteki WGS genome.</title>
        <authorList>
            <person name="Nygaard S."/>
            <person name="Hu H."/>
            <person name="Boomsma J."/>
            <person name="Zhang G."/>
        </authorList>
    </citation>
    <scope>NUCLEOTIDE SEQUENCE [LARGE SCALE GENOMIC DNA]</scope>
    <source>
        <strain evidence="1">Tzet28-1</strain>
        <tissue evidence="1">Whole body</tissue>
    </source>
</reference>
<keyword evidence="2" id="KW-1185">Reference proteome</keyword>
<proteinExistence type="predicted"/>